<protein>
    <recommendedName>
        <fullName evidence="3">Secreted protein</fullName>
    </recommendedName>
</protein>
<dbReference type="RefSeq" id="XP_003145171.1">
    <property type="nucleotide sequence ID" value="XM_003145123.1"/>
</dbReference>
<gene>
    <name evidence="2" type="ORF">LOAG_09596</name>
</gene>
<feature type="chain" id="PRO_5010312871" description="Secreted protein" evidence="1">
    <location>
        <begin position="19"/>
        <end position="105"/>
    </location>
</feature>
<name>A0A1S0TRR8_LOALO</name>
<dbReference type="CTD" id="9947036"/>
<dbReference type="AlphaFoldDB" id="A0A1S0TRR8"/>
<proteinExistence type="predicted"/>
<evidence type="ECO:0008006" key="3">
    <source>
        <dbReference type="Google" id="ProtNLM"/>
    </source>
</evidence>
<evidence type="ECO:0000256" key="1">
    <source>
        <dbReference type="SAM" id="SignalP"/>
    </source>
</evidence>
<dbReference type="GeneID" id="9947036"/>
<dbReference type="KEGG" id="loa:LOAG_09596"/>
<feature type="signal peptide" evidence="1">
    <location>
        <begin position="1"/>
        <end position="18"/>
    </location>
</feature>
<reference evidence="2" key="1">
    <citation type="submission" date="2012-04" db="EMBL/GenBank/DDBJ databases">
        <title>The Genome Sequence of Loa loa.</title>
        <authorList>
            <consortium name="The Broad Institute Genome Sequencing Platform"/>
            <consortium name="Broad Institute Genome Sequencing Center for Infectious Disease"/>
            <person name="Nutman T.B."/>
            <person name="Fink D.L."/>
            <person name="Russ C."/>
            <person name="Young S."/>
            <person name="Zeng Q."/>
            <person name="Gargeya S."/>
            <person name="Alvarado L."/>
            <person name="Berlin A."/>
            <person name="Chapman S.B."/>
            <person name="Chen Z."/>
            <person name="Freedman E."/>
            <person name="Gellesch M."/>
            <person name="Goldberg J."/>
            <person name="Griggs A."/>
            <person name="Gujja S."/>
            <person name="Heilman E.R."/>
            <person name="Heiman D."/>
            <person name="Howarth C."/>
            <person name="Mehta T."/>
            <person name="Neiman D."/>
            <person name="Pearson M."/>
            <person name="Roberts A."/>
            <person name="Saif S."/>
            <person name="Shea T."/>
            <person name="Shenoy N."/>
            <person name="Sisk P."/>
            <person name="Stolte C."/>
            <person name="Sykes S."/>
            <person name="White J."/>
            <person name="Yandava C."/>
            <person name="Haas B."/>
            <person name="Henn M.R."/>
            <person name="Nusbaum C."/>
            <person name="Birren B."/>
        </authorList>
    </citation>
    <scope>NUCLEOTIDE SEQUENCE [LARGE SCALE GENOMIC DNA]</scope>
</reference>
<accession>A0A1S0TRR8</accession>
<keyword evidence="1" id="KW-0732">Signal</keyword>
<organism evidence="2">
    <name type="scientific">Loa loa</name>
    <name type="common">Eye worm</name>
    <name type="synonym">Filaria loa</name>
    <dbReference type="NCBI Taxonomy" id="7209"/>
    <lineage>
        <taxon>Eukaryota</taxon>
        <taxon>Metazoa</taxon>
        <taxon>Ecdysozoa</taxon>
        <taxon>Nematoda</taxon>
        <taxon>Chromadorea</taxon>
        <taxon>Rhabditida</taxon>
        <taxon>Spirurina</taxon>
        <taxon>Spiruromorpha</taxon>
        <taxon>Filarioidea</taxon>
        <taxon>Onchocercidae</taxon>
        <taxon>Loa</taxon>
    </lineage>
</organism>
<sequence>MLSFTFRFSLALLFFCFADDTDWMIVLLAALRTVQGEFIIEMIAKWLKLCYHAPMFENNVYRVIEGFYFLHDLYHNFTKNRNISNDSNKLIISFIAFAEIVLALT</sequence>
<dbReference type="InParanoid" id="A0A1S0TRR8"/>
<dbReference type="EMBL" id="JH712114">
    <property type="protein sequence ID" value="EFO18899.1"/>
    <property type="molecule type" value="Genomic_DNA"/>
</dbReference>
<evidence type="ECO:0000313" key="2">
    <source>
        <dbReference type="EMBL" id="EFO18899.1"/>
    </source>
</evidence>